<dbReference type="KEGG" id="blac:94353541"/>
<dbReference type="Proteomes" id="UP000294530">
    <property type="component" value="Unassembled WGS sequence"/>
</dbReference>
<evidence type="ECO:0000313" key="1">
    <source>
        <dbReference type="EMBL" id="TDH68989.1"/>
    </source>
</evidence>
<dbReference type="EMBL" id="SHOA02000019">
    <property type="protein sequence ID" value="TDH68989.1"/>
    <property type="molecule type" value="Genomic_DNA"/>
</dbReference>
<comment type="caution">
    <text evidence="1">The sequence shown here is derived from an EMBL/GenBank/DDBJ whole genome shotgun (WGS) entry which is preliminary data.</text>
</comment>
<keyword evidence="2" id="KW-1185">Reference proteome</keyword>
<proteinExistence type="predicted"/>
<name>A0A976FLY4_BRELC</name>
<sequence>MPPLHTDHQSVGLRLRQPHRARRRATLARVNYPIRSEHPSWVSEELFWEMLGLGVGEVAGTRTWNADVNKCLMCI</sequence>
<reference evidence="1 2" key="1">
    <citation type="journal article" date="2021" name="Genome Biol.">
        <title>AFLAP: assembly-free linkage analysis pipeline using k-mers from genome sequencing data.</title>
        <authorList>
            <person name="Fletcher K."/>
            <person name="Zhang L."/>
            <person name="Gil J."/>
            <person name="Han R."/>
            <person name="Cavanaugh K."/>
            <person name="Michelmore R."/>
        </authorList>
    </citation>
    <scope>NUCLEOTIDE SEQUENCE [LARGE SCALE GENOMIC DNA]</scope>
    <source>
        <strain evidence="1 2">SF5</strain>
    </source>
</reference>
<dbReference type="GeneID" id="94353541"/>
<gene>
    <name evidence="1" type="ORF">CCR75_009834</name>
</gene>
<accession>A0A976FLY4</accession>
<dbReference type="RefSeq" id="XP_067818488.1">
    <property type="nucleotide sequence ID" value="XM_067967870.1"/>
</dbReference>
<evidence type="ECO:0000313" key="2">
    <source>
        <dbReference type="Proteomes" id="UP000294530"/>
    </source>
</evidence>
<organism evidence="1 2">
    <name type="scientific">Bremia lactucae</name>
    <name type="common">Lettuce downy mildew</name>
    <dbReference type="NCBI Taxonomy" id="4779"/>
    <lineage>
        <taxon>Eukaryota</taxon>
        <taxon>Sar</taxon>
        <taxon>Stramenopiles</taxon>
        <taxon>Oomycota</taxon>
        <taxon>Peronosporomycetes</taxon>
        <taxon>Peronosporales</taxon>
        <taxon>Peronosporaceae</taxon>
        <taxon>Bremia</taxon>
    </lineage>
</organism>
<protein>
    <submittedName>
        <fullName evidence="1">Uncharacterized protein</fullName>
    </submittedName>
</protein>
<dbReference type="AlphaFoldDB" id="A0A976FLY4"/>